<keyword evidence="8" id="KW-0067">ATP-binding</keyword>
<evidence type="ECO:0000256" key="6">
    <source>
        <dbReference type="ARBA" id="ARBA00022723"/>
    </source>
</evidence>
<dbReference type="GO" id="GO:0046872">
    <property type="term" value="F:metal ion binding"/>
    <property type="evidence" value="ECO:0007669"/>
    <property type="project" value="UniProtKB-KW"/>
</dbReference>
<evidence type="ECO:0000256" key="4">
    <source>
        <dbReference type="ARBA" id="ARBA00022490"/>
    </source>
</evidence>
<evidence type="ECO:0000256" key="3">
    <source>
        <dbReference type="ARBA" id="ARBA00019010"/>
    </source>
</evidence>
<dbReference type="PANTHER" id="PTHR33540">
    <property type="entry name" value="TRNA THREONYLCARBAMOYLADENOSINE BIOSYNTHESIS PROTEIN TSAE"/>
    <property type="match status" value="1"/>
</dbReference>
<proteinExistence type="inferred from homology"/>
<comment type="subcellular location">
    <subcellularLocation>
        <location evidence="1">Cytoplasm</location>
    </subcellularLocation>
</comment>
<accession>A0A432YHI3</accession>
<comment type="caution">
    <text evidence="11">The sequence shown here is derived from an EMBL/GenBank/DDBJ whole genome shotgun (WGS) entry which is preliminary data.</text>
</comment>
<dbReference type="RefSeq" id="WP_126753009.1">
    <property type="nucleotide sequence ID" value="NZ_JBHUMT010000016.1"/>
</dbReference>
<dbReference type="Gene3D" id="3.40.50.300">
    <property type="entry name" value="P-loop containing nucleotide triphosphate hydrolases"/>
    <property type="match status" value="1"/>
</dbReference>
<keyword evidence="9" id="KW-0460">Magnesium</keyword>
<dbReference type="GO" id="GO:0005737">
    <property type="term" value="C:cytoplasm"/>
    <property type="evidence" value="ECO:0007669"/>
    <property type="project" value="UniProtKB-SubCell"/>
</dbReference>
<dbReference type="GO" id="GO:0005524">
    <property type="term" value="F:ATP binding"/>
    <property type="evidence" value="ECO:0007669"/>
    <property type="project" value="UniProtKB-KW"/>
</dbReference>
<dbReference type="AlphaFoldDB" id="A0A432YHI3"/>
<evidence type="ECO:0000313" key="12">
    <source>
        <dbReference type="Proteomes" id="UP000288361"/>
    </source>
</evidence>
<dbReference type="InterPro" id="IPR027417">
    <property type="entry name" value="P-loop_NTPase"/>
</dbReference>
<evidence type="ECO:0000256" key="1">
    <source>
        <dbReference type="ARBA" id="ARBA00004496"/>
    </source>
</evidence>
<evidence type="ECO:0000256" key="10">
    <source>
        <dbReference type="ARBA" id="ARBA00032441"/>
    </source>
</evidence>
<dbReference type="Pfam" id="PF02367">
    <property type="entry name" value="TsaE"/>
    <property type="match status" value="1"/>
</dbReference>
<keyword evidence="6" id="KW-0479">Metal-binding</keyword>
<dbReference type="GO" id="GO:0016740">
    <property type="term" value="F:transferase activity"/>
    <property type="evidence" value="ECO:0007669"/>
    <property type="project" value="UniProtKB-KW"/>
</dbReference>
<name>A0A432YHI3_9GAMM</name>
<evidence type="ECO:0000313" key="11">
    <source>
        <dbReference type="EMBL" id="RUO60413.1"/>
    </source>
</evidence>
<reference evidence="11 12" key="1">
    <citation type="journal article" date="2011" name="Front. Microbiol.">
        <title>Genomic signatures of strain selection and enhancement in Bacillus atrophaeus var. globigii, a historical biowarfare simulant.</title>
        <authorList>
            <person name="Gibbons H.S."/>
            <person name="Broomall S.M."/>
            <person name="McNew L.A."/>
            <person name="Daligault H."/>
            <person name="Chapman C."/>
            <person name="Bruce D."/>
            <person name="Karavis M."/>
            <person name="Krepps M."/>
            <person name="McGregor P.A."/>
            <person name="Hong C."/>
            <person name="Park K.H."/>
            <person name="Akmal A."/>
            <person name="Feldman A."/>
            <person name="Lin J.S."/>
            <person name="Chang W.E."/>
            <person name="Higgs B.W."/>
            <person name="Demirev P."/>
            <person name="Lindquist J."/>
            <person name="Liem A."/>
            <person name="Fochler E."/>
            <person name="Read T.D."/>
            <person name="Tapia R."/>
            <person name="Johnson S."/>
            <person name="Bishop-Lilly K.A."/>
            <person name="Detter C."/>
            <person name="Han C."/>
            <person name="Sozhamannan S."/>
            <person name="Rosenzweig C.N."/>
            <person name="Skowronski E.W."/>
        </authorList>
    </citation>
    <scope>NUCLEOTIDE SEQUENCE [LARGE SCALE GENOMIC DNA]</scope>
    <source>
        <strain evidence="11 12">TPS4-2</strain>
    </source>
</reference>
<dbReference type="SUPFAM" id="SSF52540">
    <property type="entry name" value="P-loop containing nucleoside triphosphate hydrolases"/>
    <property type="match status" value="1"/>
</dbReference>
<keyword evidence="11" id="KW-0808">Transferase</keyword>
<dbReference type="PANTHER" id="PTHR33540:SF2">
    <property type="entry name" value="TRNA THREONYLCARBAMOYLADENOSINE BIOSYNTHESIS PROTEIN TSAE"/>
    <property type="match status" value="1"/>
</dbReference>
<organism evidence="11 12">
    <name type="scientific">Idiomarina piscisalsi</name>
    <dbReference type="NCBI Taxonomy" id="1096243"/>
    <lineage>
        <taxon>Bacteria</taxon>
        <taxon>Pseudomonadati</taxon>
        <taxon>Pseudomonadota</taxon>
        <taxon>Gammaproteobacteria</taxon>
        <taxon>Alteromonadales</taxon>
        <taxon>Idiomarinaceae</taxon>
        <taxon>Idiomarina</taxon>
    </lineage>
</organism>
<sequence>MSVVFEQELPNEEATLALAKRFAESIKEPVVVYLEGELGAGKTAFCRGVIQALGHEGAVKSPTYTLVEPYQLSGWRIHHFDLYRLADPEELEYMGIRDYFAEDTLNFIEWPEKGAGWLPDADIEIALSYYEQGRKIIINALTNTGKTIVQSL</sequence>
<evidence type="ECO:0000256" key="5">
    <source>
        <dbReference type="ARBA" id="ARBA00022694"/>
    </source>
</evidence>
<dbReference type="NCBIfam" id="TIGR00150">
    <property type="entry name" value="T6A_YjeE"/>
    <property type="match status" value="1"/>
</dbReference>
<evidence type="ECO:0000256" key="8">
    <source>
        <dbReference type="ARBA" id="ARBA00022840"/>
    </source>
</evidence>
<dbReference type="Proteomes" id="UP000288361">
    <property type="component" value="Unassembled WGS sequence"/>
</dbReference>
<keyword evidence="7" id="KW-0547">Nucleotide-binding</keyword>
<dbReference type="EMBL" id="PIQA01000016">
    <property type="protein sequence ID" value="RUO60413.1"/>
    <property type="molecule type" value="Genomic_DNA"/>
</dbReference>
<evidence type="ECO:0000256" key="7">
    <source>
        <dbReference type="ARBA" id="ARBA00022741"/>
    </source>
</evidence>
<dbReference type="GO" id="GO:0002949">
    <property type="term" value="P:tRNA threonylcarbamoyladenosine modification"/>
    <property type="evidence" value="ECO:0007669"/>
    <property type="project" value="InterPro"/>
</dbReference>
<evidence type="ECO:0000256" key="9">
    <source>
        <dbReference type="ARBA" id="ARBA00022842"/>
    </source>
</evidence>
<dbReference type="FunFam" id="3.40.50.300:FF:000406">
    <property type="entry name" value="tRNA (N6-adenosine(37)-N6)-threonylcarbamoyltransferase complex ATPase TsaE"/>
    <property type="match status" value="1"/>
</dbReference>
<keyword evidence="5" id="KW-0819">tRNA processing</keyword>
<evidence type="ECO:0000256" key="2">
    <source>
        <dbReference type="ARBA" id="ARBA00007599"/>
    </source>
</evidence>
<gene>
    <name evidence="11" type="ORF">CWI73_12035</name>
</gene>
<comment type="similarity">
    <text evidence="2">Belongs to the TsaE family.</text>
</comment>
<dbReference type="InterPro" id="IPR003442">
    <property type="entry name" value="T6A_TsaE"/>
</dbReference>
<protein>
    <recommendedName>
        <fullName evidence="3">tRNA threonylcarbamoyladenosine biosynthesis protein TsaE</fullName>
    </recommendedName>
    <alternativeName>
        <fullName evidence="10">t(6)A37 threonylcarbamoyladenosine biosynthesis protein TsaE</fullName>
    </alternativeName>
</protein>
<keyword evidence="4" id="KW-0963">Cytoplasm</keyword>